<name>A0ABQ4XPA1_9ASTR</name>
<gene>
    <name evidence="1" type="ORF">Tco_0681505</name>
</gene>
<organism evidence="1 2">
    <name type="scientific">Tanacetum coccineum</name>
    <dbReference type="NCBI Taxonomy" id="301880"/>
    <lineage>
        <taxon>Eukaryota</taxon>
        <taxon>Viridiplantae</taxon>
        <taxon>Streptophyta</taxon>
        <taxon>Embryophyta</taxon>
        <taxon>Tracheophyta</taxon>
        <taxon>Spermatophyta</taxon>
        <taxon>Magnoliopsida</taxon>
        <taxon>eudicotyledons</taxon>
        <taxon>Gunneridae</taxon>
        <taxon>Pentapetalae</taxon>
        <taxon>asterids</taxon>
        <taxon>campanulids</taxon>
        <taxon>Asterales</taxon>
        <taxon>Asteraceae</taxon>
        <taxon>Asteroideae</taxon>
        <taxon>Anthemideae</taxon>
        <taxon>Anthemidinae</taxon>
        <taxon>Tanacetum</taxon>
    </lineage>
</organism>
<dbReference type="InterPro" id="IPR052160">
    <property type="entry name" value="Gypsy_RT_Integrase-like"/>
</dbReference>
<keyword evidence="1" id="KW-0808">Transferase</keyword>
<dbReference type="Gene3D" id="3.30.420.10">
    <property type="entry name" value="Ribonuclease H-like superfamily/Ribonuclease H"/>
    <property type="match status" value="1"/>
</dbReference>
<reference evidence="1" key="1">
    <citation type="journal article" date="2022" name="Int. J. Mol. Sci.">
        <title>Draft Genome of Tanacetum Coccineum: Genomic Comparison of Closely Related Tanacetum-Family Plants.</title>
        <authorList>
            <person name="Yamashiro T."/>
            <person name="Shiraishi A."/>
            <person name="Nakayama K."/>
            <person name="Satake H."/>
        </authorList>
    </citation>
    <scope>NUCLEOTIDE SEQUENCE</scope>
</reference>
<evidence type="ECO:0000313" key="1">
    <source>
        <dbReference type="EMBL" id="GJS66941.1"/>
    </source>
</evidence>
<sequence length="170" mass="20065">MEVLTEREIADEFLDEHLMVLRSEFKDDEPWAIKRILERSVGYNLKDWSKKLNDALWAFRTAYKTLTGCTPFRLVYGKACHLPVEIEHKANWALKQCNRDLTLASESRLMKLNKLAELRDGAYENTIIYKERTKKWHDSKLHGDKDFKIGDKVLLYNSRLKMYPGKLKSK</sequence>
<dbReference type="Proteomes" id="UP001151760">
    <property type="component" value="Unassembled WGS sequence"/>
</dbReference>
<proteinExistence type="predicted"/>
<dbReference type="InterPro" id="IPR036397">
    <property type="entry name" value="RNaseH_sf"/>
</dbReference>
<dbReference type="EMBL" id="BQNB010009684">
    <property type="protein sequence ID" value="GJS66941.1"/>
    <property type="molecule type" value="Genomic_DNA"/>
</dbReference>
<keyword evidence="1" id="KW-0548">Nucleotidyltransferase</keyword>
<dbReference type="PANTHER" id="PTHR47266">
    <property type="entry name" value="ENDONUCLEASE-RELATED"/>
    <property type="match status" value="1"/>
</dbReference>
<keyword evidence="2" id="KW-1185">Reference proteome</keyword>
<dbReference type="GO" id="GO:0003964">
    <property type="term" value="F:RNA-directed DNA polymerase activity"/>
    <property type="evidence" value="ECO:0007669"/>
    <property type="project" value="UniProtKB-KW"/>
</dbReference>
<comment type="caution">
    <text evidence="1">The sequence shown here is derived from an EMBL/GenBank/DDBJ whole genome shotgun (WGS) entry which is preliminary data.</text>
</comment>
<keyword evidence="1" id="KW-0695">RNA-directed DNA polymerase</keyword>
<evidence type="ECO:0000313" key="2">
    <source>
        <dbReference type="Proteomes" id="UP001151760"/>
    </source>
</evidence>
<accession>A0ABQ4XPA1</accession>
<protein>
    <submittedName>
        <fullName evidence="1">Reverse transcriptase domain-containing protein</fullName>
    </submittedName>
</protein>
<reference evidence="1" key="2">
    <citation type="submission" date="2022-01" db="EMBL/GenBank/DDBJ databases">
        <authorList>
            <person name="Yamashiro T."/>
            <person name="Shiraishi A."/>
            <person name="Satake H."/>
            <person name="Nakayama K."/>
        </authorList>
    </citation>
    <scope>NUCLEOTIDE SEQUENCE</scope>
</reference>